<accession>A0A4W3GU77</accession>
<dbReference type="CDD" id="cd01650">
    <property type="entry name" value="RT_nLTR_like"/>
    <property type="match status" value="1"/>
</dbReference>
<reference evidence="3" key="2">
    <citation type="journal article" date="2007" name="PLoS Biol.">
        <title>Survey sequencing and comparative analysis of the elephant shark (Callorhinchus milii) genome.</title>
        <authorList>
            <person name="Venkatesh B."/>
            <person name="Kirkness E.F."/>
            <person name="Loh Y.H."/>
            <person name="Halpern A.L."/>
            <person name="Lee A.P."/>
            <person name="Johnson J."/>
            <person name="Dandona N."/>
            <person name="Viswanathan L.D."/>
            <person name="Tay A."/>
            <person name="Venter J.C."/>
            <person name="Strausberg R.L."/>
            <person name="Brenner S."/>
        </authorList>
    </citation>
    <scope>NUCLEOTIDE SEQUENCE [LARGE SCALE GENOMIC DNA]</scope>
</reference>
<reference evidence="2" key="4">
    <citation type="submission" date="2025-08" db="UniProtKB">
        <authorList>
            <consortium name="Ensembl"/>
        </authorList>
    </citation>
    <scope>IDENTIFICATION</scope>
</reference>
<keyword evidence="3" id="KW-1185">Reference proteome</keyword>
<protein>
    <recommendedName>
        <fullName evidence="1">Reverse transcriptase domain-containing protein</fullName>
    </recommendedName>
</protein>
<proteinExistence type="predicted"/>
<dbReference type="PROSITE" id="PS50878">
    <property type="entry name" value="RT_POL"/>
    <property type="match status" value="1"/>
</dbReference>
<dbReference type="Ensembl" id="ENSCMIT00000006756.1">
    <property type="protein sequence ID" value="ENSCMIP00000006545.1"/>
    <property type="gene ID" value="ENSCMIG00000003700.1"/>
</dbReference>
<name>A0A4W3GU77_CALMI</name>
<reference evidence="2" key="5">
    <citation type="submission" date="2025-09" db="UniProtKB">
        <authorList>
            <consortium name="Ensembl"/>
        </authorList>
    </citation>
    <scope>IDENTIFICATION</scope>
</reference>
<dbReference type="GeneTree" id="ENSGT01010000222343"/>
<dbReference type="AlphaFoldDB" id="A0A4W3GU77"/>
<feature type="domain" description="Reverse transcriptase" evidence="1">
    <location>
        <begin position="30"/>
        <end position="306"/>
    </location>
</feature>
<dbReference type="Proteomes" id="UP000314986">
    <property type="component" value="Unassembled WGS sequence"/>
</dbReference>
<sequence length="363" mass="40529">NDHLLPRPHSLILTSQLDLLAPLLTDIINLSLSTGTVHTTLKTAVITPILKKPSLDPFLHSNYHPISKLPFLSKALEQVVASQLHSILSRHSLHEPLQSGFRASHSTETALVKVTNNIITIYNHGSLCFLILLDLSAAFDTVNLIHSCSSHLNFHGSVLEWFRSYLSHILHFISTNSPSSSPRTISWSIPQGSILGPLLFNINVLCLNNIIQRHGVNFHMYADDTQLYLSASTFDFRTTAVLTECLSDNKSWMRANFLQLNVNRNEALLIGFRQRLLTSGTDSITITIHGCTLHLTKPVQNLGVLFDLQLSFLPHIHAMTRSAFVLLRNIIFNPRLCVGYCCAQLAGAFTHKYTVNSLYSVFC</sequence>
<evidence type="ECO:0000313" key="3">
    <source>
        <dbReference type="Proteomes" id="UP000314986"/>
    </source>
</evidence>
<dbReference type="InterPro" id="IPR000477">
    <property type="entry name" value="RT_dom"/>
</dbReference>
<dbReference type="Pfam" id="PF00078">
    <property type="entry name" value="RVT_1"/>
    <property type="match status" value="1"/>
</dbReference>
<dbReference type="OMA" id="HIHAMTR"/>
<dbReference type="InParanoid" id="A0A4W3GU77"/>
<reference evidence="3" key="3">
    <citation type="journal article" date="2014" name="Nature">
        <title>Elephant shark genome provides unique insights into gnathostome evolution.</title>
        <authorList>
            <consortium name="International Elephant Shark Genome Sequencing Consortium"/>
            <person name="Venkatesh B."/>
            <person name="Lee A.P."/>
            <person name="Ravi V."/>
            <person name="Maurya A.K."/>
            <person name="Lian M.M."/>
            <person name="Swann J.B."/>
            <person name="Ohta Y."/>
            <person name="Flajnik M.F."/>
            <person name="Sutoh Y."/>
            <person name="Kasahara M."/>
            <person name="Hoon S."/>
            <person name="Gangu V."/>
            <person name="Roy S.W."/>
            <person name="Irimia M."/>
            <person name="Korzh V."/>
            <person name="Kondrychyn I."/>
            <person name="Lim Z.W."/>
            <person name="Tay B.H."/>
            <person name="Tohari S."/>
            <person name="Kong K.W."/>
            <person name="Ho S."/>
            <person name="Lorente-Galdos B."/>
            <person name="Quilez J."/>
            <person name="Marques-Bonet T."/>
            <person name="Raney B.J."/>
            <person name="Ingham P.W."/>
            <person name="Tay A."/>
            <person name="Hillier L.W."/>
            <person name="Minx P."/>
            <person name="Boehm T."/>
            <person name="Wilson R.K."/>
            <person name="Brenner S."/>
            <person name="Warren W.C."/>
        </authorList>
    </citation>
    <scope>NUCLEOTIDE SEQUENCE [LARGE SCALE GENOMIC DNA]</scope>
</reference>
<organism evidence="2 3">
    <name type="scientific">Callorhinchus milii</name>
    <name type="common">Ghost shark</name>
    <dbReference type="NCBI Taxonomy" id="7868"/>
    <lineage>
        <taxon>Eukaryota</taxon>
        <taxon>Metazoa</taxon>
        <taxon>Chordata</taxon>
        <taxon>Craniata</taxon>
        <taxon>Vertebrata</taxon>
        <taxon>Chondrichthyes</taxon>
        <taxon>Holocephali</taxon>
        <taxon>Chimaeriformes</taxon>
        <taxon>Callorhinchidae</taxon>
        <taxon>Callorhinchus</taxon>
    </lineage>
</organism>
<dbReference type="PANTHER" id="PTHR33332">
    <property type="entry name" value="REVERSE TRANSCRIPTASE DOMAIN-CONTAINING PROTEIN"/>
    <property type="match status" value="1"/>
</dbReference>
<evidence type="ECO:0000313" key="2">
    <source>
        <dbReference type="Ensembl" id="ENSCMIP00000006545.1"/>
    </source>
</evidence>
<reference evidence="3" key="1">
    <citation type="journal article" date="2006" name="Science">
        <title>Ancient noncoding elements conserved in the human genome.</title>
        <authorList>
            <person name="Venkatesh B."/>
            <person name="Kirkness E.F."/>
            <person name="Loh Y.H."/>
            <person name="Halpern A.L."/>
            <person name="Lee A.P."/>
            <person name="Johnson J."/>
            <person name="Dandona N."/>
            <person name="Viswanathan L.D."/>
            <person name="Tay A."/>
            <person name="Venter J.C."/>
            <person name="Strausberg R.L."/>
            <person name="Brenner S."/>
        </authorList>
    </citation>
    <scope>NUCLEOTIDE SEQUENCE [LARGE SCALE GENOMIC DNA]</scope>
</reference>
<evidence type="ECO:0000259" key="1">
    <source>
        <dbReference type="PROSITE" id="PS50878"/>
    </source>
</evidence>
<dbReference type="STRING" id="7868.ENSCMIP00000006545"/>